<comment type="caution">
    <text evidence="2">The sequence shown here is derived from an EMBL/GenBank/DDBJ whole genome shotgun (WGS) entry which is preliminary data.</text>
</comment>
<dbReference type="Gene3D" id="3.40.50.620">
    <property type="entry name" value="HUPs"/>
    <property type="match status" value="1"/>
</dbReference>
<dbReference type="Proteomes" id="UP000460718">
    <property type="component" value="Unassembled WGS sequence"/>
</dbReference>
<name>A0A6A3L7N4_9STRA</name>
<reference evidence="4 5" key="1">
    <citation type="submission" date="2018-09" db="EMBL/GenBank/DDBJ databases">
        <title>Genomic investigation of the strawberry pathogen Phytophthora fragariae indicates pathogenicity is determined by transcriptional variation in three key races.</title>
        <authorList>
            <person name="Adams T.M."/>
            <person name="Armitage A.D."/>
            <person name="Sobczyk M.K."/>
            <person name="Bates H.J."/>
            <person name="Dunwell J.M."/>
            <person name="Nellist C.F."/>
            <person name="Harrison R.J."/>
        </authorList>
    </citation>
    <scope>NUCLEOTIDE SEQUENCE [LARGE SCALE GENOMIC DNA]</scope>
    <source>
        <strain evidence="3 5">BC-23</strain>
        <strain evidence="2 4">SCRP245</strain>
    </source>
</reference>
<dbReference type="GO" id="GO:0003904">
    <property type="term" value="F:deoxyribodipyrimidine photo-lyase activity"/>
    <property type="evidence" value="ECO:0007669"/>
    <property type="project" value="TreeGrafter"/>
</dbReference>
<dbReference type="PANTHER" id="PTHR10211:SF0">
    <property type="entry name" value="DEOXYRIBODIPYRIMIDINE PHOTO-LYASE"/>
    <property type="match status" value="1"/>
</dbReference>
<feature type="compositionally biased region" description="Basic and acidic residues" evidence="1">
    <location>
        <begin position="75"/>
        <end position="88"/>
    </location>
</feature>
<protein>
    <recommendedName>
        <fullName evidence="6">Photolyase/cryptochrome alpha/beta domain-containing protein</fullName>
    </recommendedName>
</protein>
<evidence type="ECO:0000313" key="2">
    <source>
        <dbReference type="EMBL" id="KAE9012074.1"/>
    </source>
</evidence>
<dbReference type="EMBL" id="QXFW01000442">
    <property type="protein sequence ID" value="KAE9012074.1"/>
    <property type="molecule type" value="Genomic_DNA"/>
</dbReference>
<dbReference type="EMBL" id="QXGC01000435">
    <property type="protein sequence ID" value="KAE9235648.1"/>
    <property type="molecule type" value="Genomic_DNA"/>
</dbReference>
<feature type="region of interest" description="Disordered" evidence="1">
    <location>
        <begin position="128"/>
        <end position="150"/>
    </location>
</feature>
<proteinExistence type="predicted"/>
<evidence type="ECO:0000313" key="5">
    <source>
        <dbReference type="Proteomes" id="UP000476176"/>
    </source>
</evidence>
<accession>A0A6A3L7N4</accession>
<evidence type="ECO:0000256" key="1">
    <source>
        <dbReference type="SAM" id="MobiDB-lite"/>
    </source>
</evidence>
<dbReference type="InterPro" id="IPR014729">
    <property type="entry name" value="Rossmann-like_a/b/a_fold"/>
</dbReference>
<dbReference type="Gene3D" id="1.10.579.10">
    <property type="entry name" value="DNA Cyclobutane Dipyrimidine Photolyase, subunit A, domain 3"/>
    <property type="match status" value="1"/>
</dbReference>
<sequence>MSLPDAAEARRISAQLEMLEQQRAQGNLPHEDAPLRLYRVGAGGFVRVLDQHPEPISQGMLDAIDAFIRNRVENDETKAPVEEKRAEETLPTEETEQDAATLTADGEEQSKPVEVDIAATGDNFVVAPSAESDGEDEGVAATQPSSSTEVAIAPPWEAATVAKTPQELLAENVRASGWLGSTLTEKIAEDRTIPLQVQRNDEHPVAEVEQEANTVVDHPSLYEQWPPQLEERRKMWFIPRNSGRRSSGAGIGVDRTVVYWMHSTLRVMQGNYGLEAAILLSRRLTVPLVVVCLVPSSIVYPVCHSTTASDAYARYSFVELYQQFAQAGVPFFGITAKEDGTLTPNEQQSLSLKPNPLYELLDAFAPHAVVTDAMFDSPSRSDMVHLARYLELNRSSCSWSLLSMDSTTCCPAYQLSMKLQSTLEPGAEFASEEQFGAEYASFAQPRNGTYVFSPLPRVDIQDSAQSRRRSDILATVLEKLQLENVNWEVVKAENTQSSSQMRRFSEGEGLQRLSQLLSGSDGQPAIQAELRGGGVLSLMPFIRHGTLFAGYVLRRINEAIASSPTPTTPQQRKALAMQKVMRSRAVNHLGKERDYALYLALWSAANGDPSDPNGEVQPDLALLSTSDMLSSLRMSAPRNSSLETYRNVLPGWAYSSAKLGETLNSQAPGAALYDPYELESARTKDLYWNEIQKFLVEQQYLHPLLVVYWAYRVLTWSVSSRAAIATIESLISQCVLGSKSSPDAVFIVWKQLFRLGSNGNSTPGATNGRNAPNLEGLREFQLLLERELASQPKLQLHP</sequence>
<evidence type="ECO:0000313" key="4">
    <source>
        <dbReference type="Proteomes" id="UP000460718"/>
    </source>
</evidence>
<dbReference type="PANTHER" id="PTHR10211">
    <property type="entry name" value="DEOXYRIBODIPYRIMIDINE PHOTOLYASE"/>
    <property type="match status" value="1"/>
</dbReference>
<evidence type="ECO:0000313" key="3">
    <source>
        <dbReference type="EMBL" id="KAE9235648.1"/>
    </source>
</evidence>
<dbReference type="InterPro" id="IPR052219">
    <property type="entry name" value="Photolyase_Class-2"/>
</dbReference>
<feature type="region of interest" description="Disordered" evidence="1">
    <location>
        <begin position="75"/>
        <end position="109"/>
    </location>
</feature>
<evidence type="ECO:0008006" key="6">
    <source>
        <dbReference type="Google" id="ProtNLM"/>
    </source>
</evidence>
<dbReference type="AlphaFoldDB" id="A0A6A3L7N4"/>
<organism evidence="2 4">
    <name type="scientific">Phytophthora fragariae</name>
    <dbReference type="NCBI Taxonomy" id="53985"/>
    <lineage>
        <taxon>Eukaryota</taxon>
        <taxon>Sar</taxon>
        <taxon>Stramenopiles</taxon>
        <taxon>Oomycota</taxon>
        <taxon>Peronosporomycetes</taxon>
        <taxon>Peronosporales</taxon>
        <taxon>Peronosporaceae</taxon>
        <taxon>Phytophthora</taxon>
    </lineage>
</organism>
<gene>
    <name evidence="3" type="ORF">PF004_g9057</name>
    <name evidence="2" type="ORF">PF011_g9081</name>
</gene>
<dbReference type="GO" id="GO:0000719">
    <property type="term" value="P:photoreactive repair"/>
    <property type="evidence" value="ECO:0007669"/>
    <property type="project" value="TreeGrafter"/>
</dbReference>
<dbReference type="Proteomes" id="UP000476176">
    <property type="component" value="Unassembled WGS sequence"/>
</dbReference>